<evidence type="ECO:0000313" key="2">
    <source>
        <dbReference type="EMBL" id="ETO25506.1"/>
    </source>
</evidence>
<evidence type="ECO:0000256" key="1">
    <source>
        <dbReference type="SAM" id="MobiDB-lite"/>
    </source>
</evidence>
<dbReference type="Proteomes" id="UP000023152">
    <property type="component" value="Unassembled WGS sequence"/>
</dbReference>
<dbReference type="AlphaFoldDB" id="X6NHN3"/>
<comment type="caution">
    <text evidence="2">The sequence shown here is derived from an EMBL/GenBank/DDBJ whole genome shotgun (WGS) entry which is preliminary data.</text>
</comment>
<accession>X6NHN3</accession>
<feature type="non-terminal residue" evidence="2">
    <location>
        <position position="1"/>
    </location>
</feature>
<name>X6NHN3_RETFI</name>
<feature type="region of interest" description="Disordered" evidence="1">
    <location>
        <begin position="19"/>
        <end position="42"/>
    </location>
</feature>
<feature type="region of interest" description="Disordered" evidence="1">
    <location>
        <begin position="72"/>
        <end position="103"/>
    </location>
</feature>
<sequence>SEEPLKLVKISEVVNAATQTKTDKKVKAKAPQKPQLAAEETTNEGSLKYLQNAIATCLTKISETINLAAAEETDARVSKTASKNNKGVDNSMRTSDEKNADQNLALKEEKIRIYNNEKFDWR</sequence>
<protein>
    <submittedName>
        <fullName evidence="2">Uncharacterized protein</fullName>
    </submittedName>
</protein>
<organism evidence="2 3">
    <name type="scientific">Reticulomyxa filosa</name>
    <dbReference type="NCBI Taxonomy" id="46433"/>
    <lineage>
        <taxon>Eukaryota</taxon>
        <taxon>Sar</taxon>
        <taxon>Rhizaria</taxon>
        <taxon>Retaria</taxon>
        <taxon>Foraminifera</taxon>
        <taxon>Monothalamids</taxon>
        <taxon>Reticulomyxidae</taxon>
        <taxon>Reticulomyxa</taxon>
    </lineage>
</organism>
<evidence type="ECO:0000313" key="3">
    <source>
        <dbReference type="Proteomes" id="UP000023152"/>
    </source>
</evidence>
<dbReference type="EMBL" id="ASPP01008478">
    <property type="protein sequence ID" value="ETO25506.1"/>
    <property type="molecule type" value="Genomic_DNA"/>
</dbReference>
<feature type="compositionally biased region" description="Basic and acidic residues" evidence="1">
    <location>
        <begin position="94"/>
        <end position="103"/>
    </location>
</feature>
<proteinExistence type="predicted"/>
<keyword evidence="3" id="KW-1185">Reference proteome</keyword>
<feature type="compositionally biased region" description="Polar residues" evidence="1">
    <location>
        <begin position="79"/>
        <end position="93"/>
    </location>
</feature>
<gene>
    <name evidence="2" type="ORF">RFI_11632</name>
</gene>
<reference evidence="2 3" key="1">
    <citation type="journal article" date="2013" name="Curr. Biol.">
        <title>The Genome of the Foraminiferan Reticulomyxa filosa.</title>
        <authorList>
            <person name="Glockner G."/>
            <person name="Hulsmann N."/>
            <person name="Schleicher M."/>
            <person name="Noegel A.A."/>
            <person name="Eichinger L."/>
            <person name="Gallinger C."/>
            <person name="Pawlowski J."/>
            <person name="Sierra R."/>
            <person name="Euteneuer U."/>
            <person name="Pillet L."/>
            <person name="Moustafa A."/>
            <person name="Platzer M."/>
            <person name="Groth M."/>
            <person name="Szafranski K."/>
            <person name="Schliwa M."/>
        </authorList>
    </citation>
    <scope>NUCLEOTIDE SEQUENCE [LARGE SCALE GENOMIC DNA]</scope>
</reference>